<reference evidence="1" key="1">
    <citation type="submission" date="2022-05" db="EMBL/GenBank/DDBJ databases">
        <title>The Musa troglodytarum L. genome provides insights into the mechanism of non-climacteric behaviour and enrichment of carotenoids.</title>
        <authorList>
            <person name="Wang J."/>
        </authorList>
    </citation>
    <scope>NUCLEOTIDE SEQUENCE</scope>
    <source>
        <tissue evidence="1">Leaf</tissue>
    </source>
</reference>
<dbReference type="AlphaFoldDB" id="A0A9E7KUG7"/>
<gene>
    <name evidence="1" type="ORF">MUK42_22797</name>
</gene>
<evidence type="ECO:0000313" key="2">
    <source>
        <dbReference type="Proteomes" id="UP001055439"/>
    </source>
</evidence>
<proteinExistence type="predicted"/>
<sequence>MRHDGDALGFTRGSEPSIGGWIHLRLGALLRSPARTGVVLPRRRIRMRVGVVVGCWCVPWSNGRRGYQNRDKGWETRTGKLGPGGDKRGVKGEEYYICENTLPPLVVKAGVDSSSAPRSRRLEQPGRSWAFAVEEWNNVRGFRIALVFFAPDLWRRSSTVALTVNPEADQAPAVSTVGRRRRVGSVA</sequence>
<accession>A0A9E7KUG7</accession>
<name>A0A9E7KUG7_9LILI</name>
<evidence type="ECO:0000313" key="1">
    <source>
        <dbReference type="EMBL" id="URE27635.1"/>
    </source>
</evidence>
<keyword evidence="2" id="KW-1185">Reference proteome</keyword>
<protein>
    <submittedName>
        <fullName evidence="1">Uncharacterized protein</fullName>
    </submittedName>
</protein>
<dbReference type="EMBL" id="CP097510">
    <property type="protein sequence ID" value="URE27635.1"/>
    <property type="molecule type" value="Genomic_DNA"/>
</dbReference>
<dbReference type="Proteomes" id="UP001055439">
    <property type="component" value="Chromosome 8"/>
</dbReference>
<organism evidence="1 2">
    <name type="scientific">Musa troglodytarum</name>
    <name type="common">fe'i banana</name>
    <dbReference type="NCBI Taxonomy" id="320322"/>
    <lineage>
        <taxon>Eukaryota</taxon>
        <taxon>Viridiplantae</taxon>
        <taxon>Streptophyta</taxon>
        <taxon>Embryophyta</taxon>
        <taxon>Tracheophyta</taxon>
        <taxon>Spermatophyta</taxon>
        <taxon>Magnoliopsida</taxon>
        <taxon>Liliopsida</taxon>
        <taxon>Zingiberales</taxon>
        <taxon>Musaceae</taxon>
        <taxon>Musa</taxon>
    </lineage>
</organism>